<gene>
    <name evidence="3" type="ORF">MicloDRAFT_00059700</name>
</gene>
<dbReference type="EMBL" id="JH660647">
    <property type="protein sequence ID" value="EIM25248.1"/>
    <property type="molecule type" value="Genomic_DNA"/>
</dbReference>
<dbReference type="PATRIC" id="fig|864069.3.peg.6400"/>
<name>I4YMQ6_9HYPH</name>
<keyword evidence="2" id="KW-0732">Signal</keyword>
<feature type="compositionally biased region" description="Basic and acidic residues" evidence="1">
    <location>
        <begin position="43"/>
        <end position="70"/>
    </location>
</feature>
<evidence type="ECO:0000313" key="4">
    <source>
        <dbReference type="Proteomes" id="UP000003947"/>
    </source>
</evidence>
<keyword evidence="4" id="KW-1185">Reference proteome</keyword>
<proteinExistence type="predicted"/>
<sequence precursor="true">MRRIVVLALAAMGPSLFGALPSSAQPQLQFGIGPDGRPQVGVRDPEQESYERRDRWRERREQERARAYEEGRRDALRDERRYNEYERRCRNIIIREEDDWGRIVTRRVRRCD</sequence>
<dbReference type="Proteomes" id="UP000003947">
    <property type="component" value="Unassembled WGS sequence"/>
</dbReference>
<dbReference type="RefSeq" id="WP_009493578.1">
    <property type="nucleotide sequence ID" value="NZ_CP141048.1"/>
</dbReference>
<reference evidence="3 4" key="1">
    <citation type="submission" date="2012-02" db="EMBL/GenBank/DDBJ databases">
        <title>Improved High-Quality Draft sequence of Microvirga sp. WSM3557.</title>
        <authorList>
            <consortium name="US DOE Joint Genome Institute"/>
            <person name="Lucas S."/>
            <person name="Han J."/>
            <person name="Lapidus A."/>
            <person name="Cheng J.-F."/>
            <person name="Goodwin L."/>
            <person name="Pitluck S."/>
            <person name="Peters L."/>
            <person name="Zhang X."/>
            <person name="Detter J.C."/>
            <person name="Han C."/>
            <person name="Tapia R."/>
            <person name="Land M."/>
            <person name="Hauser L."/>
            <person name="Kyrpides N."/>
            <person name="Ivanova N."/>
            <person name="Pagani I."/>
            <person name="Brau L."/>
            <person name="Yates R."/>
            <person name="O'Hara G."/>
            <person name="Rui T."/>
            <person name="Howieson J."/>
            <person name="Reeve W."/>
            <person name="Woyke T."/>
        </authorList>
    </citation>
    <scope>NUCLEOTIDE SEQUENCE [LARGE SCALE GENOMIC DNA]</scope>
    <source>
        <strain evidence="3 4">WSM3557</strain>
    </source>
</reference>
<evidence type="ECO:0000256" key="2">
    <source>
        <dbReference type="SAM" id="SignalP"/>
    </source>
</evidence>
<feature type="chain" id="PRO_5003697923" evidence="2">
    <location>
        <begin position="25"/>
        <end position="112"/>
    </location>
</feature>
<evidence type="ECO:0000256" key="1">
    <source>
        <dbReference type="SAM" id="MobiDB-lite"/>
    </source>
</evidence>
<dbReference type="AlphaFoldDB" id="I4YMQ6"/>
<accession>I4YMQ6</accession>
<feature type="signal peptide" evidence="2">
    <location>
        <begin position="1"/>
        <end position="24"/>
    </location>
</feature>
<feature type="region of interest" description="Disordered" evidence="1">
    <location>
        <begin position="28"/>
        <end position="70"/>
    </location>
</feature>
<organism evidence="3 4">
    <name type="scientific">Microvirga lotononidis</name>
    <dbReference type="NCBI Taxonomy" id="864069"/>
    <lineage>
        <taxon>Bacteria</taxon>
        <taxon>Pseudomonadati</taxon>
        <taxon>Pseudomonadota</taxon>
        <taxon>Alphaproteobacteria</taxon>
        <taxon>Hyphomicrobiales</taxon>
        <taxon>Methylobacteriaceae</taxon>
        <taxon>Microvirga</taxon>
    </lineage>
</organism>
<dbReference type="HOGENOM" id="CLU_2382905_0_0_5"/>
<protein>
    <submittedName>
        <fullName evidence="3">Uncharacterized protein</fullName>
    </submittedName>
</protein>
<dbReference type="OrthoDB" id="8020635at2"/>
<evidence type="ECO:0000313" key="3">
    <source>
        <dbReference type="EMBL" id="EIM25248.1"/>
    </source>
</evidence>